<feature type="compositionally biased region" description="Basic and acidic residues" evidence="1">
    <location>
        <begin position="312"/>
        <end position="338"/>
    </location>
</feature>
<dbReference type="RefSeq" id="XP_016605691.1">
    <property type="nucleotide sequence ID" value="XM_016755297.1"/>
</dbReference>
<accession>A0A0L0H9G4</accession>
<feature type="region of interest" description="Disordered" evidence="1">
    <location>
        <begin position="307"/>
        <end position="338"/>
    </location>
</feature>
<evidence type="ECO:0000313" key="2">
    <source>
        <dbReference type="EMBL" id="KNC97651.1"/>
    </source>
</evidence>
<evidence type="ECO:0000313" key="3">
    <source>
        <dbReference type="Proteomes" id="UP000053201"/>
    </source>
</evidence>
<feature type="compositionally biased region" description="Pro residues" evidence="1">
    <location>
        <begin position="161"/>
        <end position="176"/>
    </location>
</feature>
<gene>
    <name evidence="2" type="ORF">SPPG_07120</name>
</gene>
<protein>
    <submittedName>
        <fullName evidence="2">Uncharacterized protein</fullName>
    </submittedName>
</protein>
<reference evidence="2 3" key="1">
    <citation type="submission" date="2009-08" db="EMBL/GenBank/DDBJ databases">
        <title>The Genome Sequence of Spizellomyces punctatus strain DAOM BR117.</title>
        <authorList>
            <consortium name="The Broad Institute Genome Sequencing Platform"/>
            <person name="Russ C."/>
            <person name="Cuomo C."/>
            <person name="Shea T."/>
            <person name="Young S.K."/>
            <person name="Zeng Q."/>
            <person name="Koehrsen M."/>
            <person name="Haas B."/>
            <person name="Borodovsky M."/>
            <person name="Guigo R."/>
            <person name="Alvarado L."/>
            <person name="Berlin A."/>
            <person name="Bochicchio J."/>
            <person name="Borenstein D."/>
            <person name="Chapman S."/>
            <person name="Chen Z."/>
            <person name="Engels R."/>
            <person name="Freedman E."/>
            <person name="Gellesch M."/>
            <person name="Goldberg J."/>
            <person name="Griggs A."/>
            <person name="Gujja S."/>
            <person name="Heiman D."/>
            <person name="Hepburn T."/>
            <person name="Howarth C."/>
            <person name="Jen D."/>
            <person name="Larson L."/>
            <person name="Lewis B."/>
            <person name="Mehta T."/>
            <person name="Park D."/>
            <person name="Pearson M."/>
            <person name="Roberts A."/>
            <person name="Saif S."/>
            <person name="Shenoy N."/>
            <person name="Sisk P."/>
            <person name="Stolte C."/>
            <person name="Sykes S."/>
            <person name="Thomson T."/>
            <person name="Walk T."/>
            <person name="White J."/>
            <person name="Yandava C."/>
            <person name="Burger G."/>
            <person name="Gray M.W."/>
            <person name="Holland P.W.H."/>
            <person name="King N."/>
            <person name="Lang F.B.F."/>
            <person name="Roger A.J."/>
            <person name="Ruiz-Trillo I."/>
            <person name="Lander E."/>
            <person name="Nusbaum C."/>
        </authorList>
    </citation>
    <scope>NUCLEOTIDE SEQUENCE [LARGE SCALE GENOMIC DNA]</scope>
    <source>
        <strain evidence="2 3">DAOM BR117</strain>
    </source>
</reference>
<feature type="region of interest" description="Disordered" evidence="1">
    <location>
        <begin position="102"/>
        <end position="207"/>
    </location>
</feature>
<evidence type="ECO:0000256" key="1">
    <source>
        <dbReference type="SAM" id="MobiDB-lite"/>
    </source>
</evidence>
<sequence>MCHGSDGGTACVVERPVHLGGVGDLIEPTFIKLRTRRDWKLRDIQTLFGRVGMSSPEDILNLKEIGLEMAVVRANQAQMDARAASETSKRDGVSQMQLDDQALKLQRRPSRFSVGSVRRPNLIRRQSTPPLVNSNASDGSDSLATDQRKPSRFQVTQLPSDRPPSAPPSSSTPPPDIKVIPATPHLELPGPFMKDSHRQLQASTSAAVAAEQSSPAVLALSIPHRSPTTLACVRPHVLAEKLAEQLPFPTIDRKPVPHTIAKSKPVLPSGVTLSESEPHGNGFVEPAVVVSQRGRFTVIREHSTHWRPRQTLTRESRFTVVRDDHDTSQKKDSPPIGD</sequence>
<keyword evidence="3" id="KW-1185">Reference proteome</keyword>
<dbReference type="OrthoDB" id="2162810at2759"/>
<dbReference type="InParanoid" id="A0A0L0H9G4"/>
<organism evidence="2 3">
    <name type="scientific">Spizellomyces punctatus (strain DAOM BR117)</name>
    <dbReference type="NCBI Taxonomy" id="645134"/>
    <lineage>
        <taxon>Eukaryota</taxon>
        <taxon>Fungi</taxon>
        <taxon>Fungi incertae sedis</taxon>
        <taxon>Chytridiomycota</taxon>
        <taxon>Chytridiomycota incertae sedis</taxon>
        <taxon>Chytridiomycetes</taxon>
        <taxon>Spizellomycetales</taxon>
        <taxon>Spizellomycetaceae</taxon>
        <taxon>Spizellomyces</taxon>
    </lineage>
</organism>
<dbReference type="AlphaFoldDB" id="A0A0L0H9G4"/>
<dbReference type="VEuPathDB" id="FungiDB:SPPG_07120"/>
<dbReference type="EMBL" id="KQ257463">
    <property type="protein sequence ID" value="KNC97651.1"/>
    <property type="molecule type" value="Genomic_DNA"/>
</dbReference>
<dbReference type="GeneID" id="27690363"/>
<name>A0A0L0H9G4_SPIPD</name>
<dbReference type="Proteomes" id="UP000053201">
    <property type="component" value="Unassembled WGS sequence"/>
</dbReference>
<feature type="compositionally biased region" description="Polar residues" evidence="1">
    <location>
        <begin position="124"/>
        <end position="145"/>
    </location>
</feature>
<proteinExistence type="predicted"/>